<dbReference type="PANTHER" id="PTHR30146:SF149">
    <property type="entry name" value="HTH-TYPE TRANSCRIPTIONAL REGULATOR EBGR"/>
    <property type="match status" value="1"/>
</dbReference>
<dbReference type="GO" id="GO:0000976">
    <property type="term" value="F:transcription cis-regulatory region binding"/>
    <property type="evidence" value="ECO:0007669"/>
    <property type="project" value="TreeGrafter"/>
</dbReference>
<dbReference type="Pfam" id="PF13377">
    <property type="entry name" value="Peripla_BP_3"/>
    <property type="match status" value="1"/>
</dbReference>
<keyword evidence="1" id="KW-0805">Transcription regulation</keyword>
<dbReference type="SUPFAM" id="SSF47413">
    <property type="entry name" value="lambda repressor-like DNA-binding domains"/>
    <property type="match status" value="1"/>
</dbReference>
<comment type="caution">
    <text evidence="5">The sequence shown here is derived from an EMBL/GenBank/DDBJ whole genome shotgun (WGS) entry which is preliminary data.</text>
</comment>
<dbReference type="GO" id="GO:0003700">
    <property type="term" value="F:DNA-binding transcription factor activity"/>
    <property type="evidence" value="ECO:0007669"/>
    <property type="project" value="TreeGrafter"/>
</dbReference>
<evidence type="ECO:0000313" key="6">
    <source>
        <dbReference type="Proteomes" id="UP000297900"/>
    </source>
</evidence>
<dbReference type="InterPro" id="IPR010982">
    <property type="entry name" value="Lambda_DNA-bd_dom_sf"/>
</dbReference>
<dbReference type="Pfam" id="PF00356">
    <property type="entry name" value="LacI"/>
    <property type="match status" value="1"/>
</dbReference>
<evidence type="ECO:0000313" key="5">
    <source>
        <dbReference type="EMBL" id="TFE24726.1"/>
    </source>
</evidence>
<dbReference type="Gene3D" id="3.40.50.2300">
    <property type="match status" value="2"/>
</dbReference>
<dbReference type="InterPro" id="IPR028082">
    <property type="entry name" value="Peripla_BP_I"/>
</dbReference>
<dbReference type="PROSITE" id="PS00356">
    <property type="entry name" value="HTH_LACI_1"/>
    <property type="match status" value="1"/>
</dbReference>
<protein>
    <submittedName>
        <fullName evidence="5">LacI family DNA-binding transcriptional regulator</fullName>
    </submittedName>
</protein>
<gene>
    <name evidence="5" type="ORF">E2980_15430</name>
</gene>
<dbReference type="PRINTS" id="PR00036">
    <property type="entry name" value="HTHLACI"/>
</dbReference>
<name>A0A4Y8LV08_9BACL</name>
<evidence type="ECO:0000256" key="2">
    <source>
        <dbReference type="ARBA" id="ARBA00023125"/>
    </source>
</evidence>
<reference evidence="5 6" key="1">
    <citation type="submission" date="2019-03" db="EMBL/GenBank/DDBJ databases">
        <title>Cohnella endophytica sp. nov., a novel endophytic bacterium isolated from bark of Sonneratia apetala.</title>
        <authorList>
            <person name="Tuo L."/>
        </authorList>
    </citation>
    <scope>NUCLEOTIDE SEQUENCE [LARGE SCALE GENOMIC DNA]</scope>
    <source>
        <strain evidence="5 6">CCTCC AB 208254</strain>
    </source>
</reference>
<keyword evidence="2 5" id="KW-0238">DNA-binding</keyword>
<dbReference type="PROSITE" id="PS50932">
    <property type="entry name" value="HTH_LACI_2"/>
    <property type="match status" value="1"/>
</dbReference>
<dbReference type="SMART" id="SM00354">
    <property type="entry name" value="HTH_LACI"/>
    <property type="match status" value="1"/>
</dbReference>
<dbReference type="CDD" id="cd01544">
    <property type="entry name" value="PBP1_GalR"/>
    <property type="match status" value="1"/>
</dbReference>
<evidence type="ECO:0000256" key="1">
    <source>
        <dbReference type="ARBA" id="ARBA00023015"/>
    </source>
</evidence>
<dbReference type="AlphaFoldDB" id="A0A4Y8LV08"/>
<evidence type="ECO:0000256" key="3">
    <source>
        <dbReference type="ARBA" id="ARBA00023163"/>
    </source>
</evidence>
<dbReference type="Gene3D" id="1.10.260.40">
    <property type="entry name" value="lambda repressor-like DNA-binding domains"/>
    <property type="match status" value="1"/>
</dbReference>
<keyword evidence="3" id="KW-0804">Transcription</keyword>
<dbReference type="Proteomes" id="UP000297900">
    <property type="component" value="Unassembled WGS sequence"/>
</dbReference>
<dbReference type="RefSeq" id="WP_135153092.1">
    <property type="nucleotide sequence ID" value="NZ_SOMN01000023.1"/>
</dbReference>
<sequence>MATIKEIALRAGVSIATVSRVLNYDPSLSVGDDTRKRILEIAQDMNYKTPRERNHSVVKDRYRIGLVSWYSEREEMLDPYYMAVRLGVERECFHRKIEWAKLFLHDSRPLEWNGEPLDGMIAIGRFDKEDIVRFPADMDNLVFVDSSPDDSRYDSVVLDFRKAVGEILAYLTELGHTEIGYIGSHNCVNERQVQDDRELVFIEWLSRKNLFNPSYIYTGENLFSEDGYELMKRLVSSDDAMPTAFFVENDSMAAGVLRALHEAKLKVPGDVSVIGFNDIAISAFLQPALTTMKVHMEYMGETAVELLSDRFGAKREIAKKIVLPTVLTVRKSCSPPRPKRAIQTLGK</sequence>
<dbReference type="InterPro" id="IPR000843">
    <property type="entry name" value="HTH_LacI"/>
</dbReference>
<feature type="domain" description="HTH lacI-type" evidence="4">
    <location>
        <begin position="2"/>
        <end position="68"/>
    </location>
</feature>
<dbReference type="CDD" id="cd01392">
    <property type="entry name" value="HTH_LacI"/>
    <property type="match status" value="1"/>
</dbReference>
<proteinExistence type="predicted"/>
<dbReference type="InterPro" id="IPR046335">
    <property type="entry name" value="LacI/GalR-like_sensor"/>
</dbReference>
<dbReference type="EMBL" id="SOMN01000023">
    <property type="protein sequence ID" value="TFE24726.1"/>
    <property type="molecule type" value="Genomic_DNA"/>
</dbReference>
<keyword evidence="6" id="KW-1185">Reference proteome</keyword>
<organism evidence="5 6">
    <name type="scientific">Cohnella luojiensis</name>
    <dbReference type="NCBI Taxonomy" id="652876"/>
    <lineage>
        <taxon>Bacteria</taxon>
        <taxon>Bacillati</taxon>
        <taxon>Bacillota</taxon>
        <taxon>Bacilli</taxon>
        <taxon>Bacillales</taxon>
        <taxon>Paenibacillaceae</taxon>
        <taxon>Cohnella</taxon>
    </lineage>
</organism>
<dbReference type="OrthoDB" id="43195at2"/>
<dbReference type="SUPFAM" id="SSF53822">
    <property type="entry name" value="Periplasmic binding protein-like I"/>
    <property type="match status" value="1"/>
</dbReference>
<accession>A0A4Y8LV08</accession>
<dbReference type="PANTHER" id="PTHR30146">
    <property type="entry name" value="LACI-RELATED TRANSCRIPTIONAL REPRESSOR"/>
    <property type="match status" value="1"/>
</dbReference>
<evidence type="ECO:0000259" key="4">
    <source>
        <dbReference type="PROSITE" id="PS50932"/>
    </source>
</evidence>